<dbReference type="PANTHER" id="PTHR32183:SF6">
    <property type="entry name" value="CYSTEINE SULFINATE DESULFINASE_CYSTEINE DESULFURASE AND RELATED ENZYMES"/>
    <property type="match status" value="1"/>
</dbReference>
<comment type="caution">
    <text evidence="5">The sequence shown here is derived from an EMBL/GenBank/DDBJ whole genome shotgun (WGS) entry which is preliminary data.</text>
</comment>
<dbReference type="PANTHER" id="PTHR32183">
    <property type="match status" value="1"/>
</dbReference>
<sequence length="295" mass="32650">MTTPPLPLRLFLPLNTATATATATATTTATAIPTFSSSEFASNKSSKSSLSFSPNFFVFSPSSSSTPTNTPLLSRRTWLCGHKRRHRDTNNRTFADKNEARLFGSDEEVGSQIPTQAQSLVEGSGGVLVREFKPVPDVDYLQELLAIQQQGPRAIGFFGTRNMGFMHQELIEILSYAMVITKNHIYTSGASGTNAAVIRGALRAEKQELLTVILPQSLKKQPPESQELLSKVKNVIEKPHNDHLPLIEASRLCNMDIISHVQQVICFAFHDSKLLMETCQEAKNLRKIVTLFYLD</sequence>
<dbReference type="GO" id="GO:0032259">
    <property type="term" value="P:methylation"/>
    <property type="evidence" value="ECO:0007669"/>
    <property type="project" value="UniProtKB-KW"/>
</dbReference>
<organism evidence="5 6">
    <name type="scientific">Ficus carica</name>
    <name type="common">Common fig</name>
    <dbReference type="NCBI Taxonomy" id="3494"/>
    <lineage>
        <taxon>Eukaryota</taxon>
        <taxon>Viridiplantae</taxon>
        <taxon>Streptophyta</taxon>
        <taxon>Embryophyta</taxon>
        <taxon>Tracheophyta</taxon>
        <taxon>Spermatophyta</taxon>
        <taxon>Magnoliopsida</taxon>
        <taxon>eudicotyledons</taxon>
        <taxon>Gunneridae</taxon>
        <taxon>Pentapetalae</taxon>
        <taxon>rosids</taxon>
        <taxon>fabids</taxon>
        <taxon>Rosales</taxon>
        <taxon>Moraceae</taxon>
        <taxon>Ficeae</taxon>
        <taxon>Ficus</taxon>
    </lineage>
</organism>
<dbReference type="SUPFAM" id="SSF102405">
    <property type="entry name" value="MCP/YpsA-like"/>
    <property type="match status" value="1"/>
</dbReference>
<protein>
    <submittedName>
        <fullName evidence="5">Uncharacterized protein</fullName>
    </submittedName>
</protein>
<keyword evidence="1" id="KW-0489">Methyltransferase</keyword>
<keyword evidence="3" id="KW-0949">S-adenosyl-L-methionine</keyword>
<evidence type="ECO:0000256" key="4">
    <source>
        <dbReference type="SAM" id="SignalP"/>
    </source>
</evidence>
<evidence type="ECO:0000313" key="5">
    <source>
        <dbReference type="EMBL" id="GMN36122.1"/>
    </source>
</evidence>
<evidence type="ECO:0000313" key="6">
    <source>
        <dbReference type="Proteomes" id="UP001187192"/>
    </source>
</evidence>
<reference evidence="5" key="1">
    <citation type="submission" date="2023-07" db="EMBL/GenBank/DDBJ databases">
        <title>draft genome sequence of fig (Ficus carica).</title>
        <authorList>
            <person name="Takahashi T."/>
            <person name="Nishimura K."/>
        </authorList>
    </citation>
    <scope>NUCLEOTIDE SEQUENCE</scope>
</reference>
<keyword evidence="2" id="KW-0808">Transferase</keyword>
<dbReference type="GO" id="GO:0008168">
    <property type="term" value="F:methyltransferase activity"/>
    <property type="evidence" value="ECO:0007669"/>
    <property type="project" value="UniProtKB-KW"/>
</dbReference>
<accession>A0AA87ZLG4</accession>
<evidence type="ECO:0000256" key="2">
    <source>
        <dbReference type="ARBA" id="ARBA00022679"/>
    </source>
</evidence>
<proteinExistence type="predicted"/>
<dbReference type="EMBL" id="BTGU01000006">
    <property type="protein sequence ID" value="GMN36122.1"/>
    <property type="molecule type" value="Genomic_DNA"/>
</dbReference>
<dbReference type="Proteomes" id="UP001187192">
    <property type="component" value="Unassembled WGS sequence"/>
</dbReference>
<evidence type="ECO:0000256" key="1">
    <source>
        <dbReference type="ARBA" id="ARBA00022603"/>
    </source>
</evidence>
<gene>
    <name evidence="5" type="ORF">TIFTF001_005766</name>
</gene>
<keyword evidence="4" id="KW-0732">Signal</keyword>
<feature type="signal peptide" evidence="4">
    <location>
        <begin position="1"/>
        <end position="21"/>
    </location>
</feature>
<keyword evidence="6" id="KW-1185">Reference proteome</keyword>
<evidence type="ECO:0000256" key="3">
    <source>
        <dbReference type="ARBA" id="ARBA00022691"/>
    </source>
</evidence>
<name>A0AA87ZLG4_FICCA</name>
<dbReference type="AlphaFoldDB" id="A0AA87ZLG4"/>
<feature type="chain" id="PRO_5041699542" evidence="4">
    <location>
        <begin position="22"/>
        <end position="295"/>
    </location>
</feature>